<keyword evidence="3" id="KW-1185">Reference proteome</keyword>
<keyword evidence="1" id="KW-0812">Transmembrane</keyword>
<organism evidence="2 3">
    <name type="scientific">Thermoflavifilum aggregans</name>
    <dbReference type="NCBI Taxonomy" id="454188"/>
    <lineage>
        <taxon>Bacteria</taxon>
        <taxon>Pseudomonadati</taxon>
        <taxon>Bacteroidota</taxon>
        <taxon>Chitinophagia</taxon>
        <taxon>Chitinophagales</taxon>
        <taxon>Chitinophagaceae</taxon>
        <taxon>Thermoflavifilum</taxon>
    </lineage>
</organism>
<proteinExistence type="predicted"/>
<evidence type="ECO:0000313" key="2">
    <source>
        <dbReference type="EMBL" id="PJJ74931.1"/>
    </source>
</evidence>
<accession>A0A2M9CSV2</accession>
<keyword evidence="1" id="KW-0472">Membrane</keyword>
<feature type="transmembrane region" description="Helical" evidence="1">
    <location>
        <begin position="30"/>
        <end position="51"/>
    </location>
</feature>
<protein>
    <recommendedName>
        <fullName evidence="4">DUF5362 domain-containing protein</fullName>
    </recommendedName>
</protein>
<evidence type="ECO:0000313" key="3">
    <source>
        <dbReference type="Proteomes" id="UP000230000"/>
    </source>
</evidence>
<keyword evidence="1" id="KW-1133">Transmembrane helix</keyword>
<evidence type="ECO:0008006" key="4">
    <source>
        <dbReference type="Google" id="ProtNLM"/>
    </source>
</evidence>
<name>A0A2M9CSV2_9BACT</name>
<feature type="transmembrane region" description="Helical" evidence="1">
    <location>
        <begin position="58"/>
        <end position="81"/>
    </location>
</feature>
<dbReference type="Proteomes" id="UP000230000">
    <property type="component" value="Unassembled WGS sequence"/>
</dbReference>
<evidence type="ECO:0000256" key="1">
    <source>
        <dbReference type="SAM" id="Phobius"/>
    </source>
</evidence>
<dbReference type="OrthoDB" id="1121797at2"/>
<feature type="transmembrane region" description="Helical" evidence="1">
    <location>
        <begin position="115"/>
        <end position="143"/>
    </location>
</feature>
<reference evidence="2 3" key="1">
    <citation type="submission" date="2017-11" db="EMBL/GenBank/DDBJ databases">
        <title>Genomic Encyclopedia of Archaeal and Bacterial Type Strains, Phase II (KMG-II): From Individual Species to Whole Genera.</title>
        <authorList>
            <person name="Goeker M."/>
        </authorList>
    </citation>
    <scope>NUCLEOTIDE SEQUENCE [LARGE SCALE GENOMIC DNA]</scope>
    <source>
        <strain evidence="2 3">DSM 27268</strain>
    </source>
</reference>
<dbReference type="EMBL" id="PGFG01000001">
    <property type="protein sequence ID" value="PJJ74931.1"/>
    <property type="molecule type" value="Genomic_DNA"/>
</dbReference>
<gene>
    <name evidence="2" type="ORF">BXY57_0496</name>
</gene>
<dbReference type="AlphaFoldDB" id="A0A2M9CSV2"/>
<comment type="caution">
    <text evidence="2">The sequence shown here is derived from an EMBL/GenBank/DDBJ whole genome shotgun (WGS) entry which is preliminary data.</text>
</comment>
<sequence>MENTVSPQPTLPLEEAAVSALKTAAKWAKVLAIASFVFVGLFVLLGIAIIAGSSSINMFYGFGISSVLALYYFVAAIIYFIPSRWLYLFATKARKAIRDMQNDKLTESFLHLKSYFYFFGVFILIVLILIIVGLIGFIIGLSFQG</sequence>